<feature type="coiled-coil region" evidence="1">
    <location>
        <begin position="46"/>
        <end position="73"/>
    </location>
</feature>
<sequence>MTREIIREIIENFKQQKQCYSRMSDLASEQLAILEKSQGQVYASEIDGLLRQRKEILDEINENNRKNKNLQQKIVKELGIEEFVLGQLEGSLESDHYQALKEQISNLSQLLEMISEKDQQSQELMQQAIKSKRQKKPRGSSQQASQAYKQSKLTRE</sequence>
<evidence type="ECO:0008006" key="5">
    <source>
        <dbReference type="Google" id="ProtNLM"/>
    </source>
</evidence>
<dbReference type="KEGG" id="swo:Swol_0235"/>
<evidence type="ECO:0000313" key="4">
    <source>
        <dbReference type="Proteomes" id="UP000001968"/>
    </source>
</evidence>
<dbReference type="EMBL" id="CP000448">
    <property type="protein sequence ID" value="ABI67587.1"/>
    <property type="molecule type" value="Genomic_DNA"/>
</dbReference>
<dbReference type="OrthoDB" id="9852820at2"/>
<proteinExistence type="predicted"/>
<evidence type="ECO:0000256" key="2">
    <source>
        <dbReference type="SAM" id="MobiDB-lite"/>
    </source>
</evidence>
<dbReference type="HOGENOM" id="CLU_1685706_0_0_9"/>
<name>Q0B0B7_SYNWW</name>
<reference evidence="4" key="1">
    <citation type="journal article" date="2010" name="Environ. Microbiol.">
        <title>The genome of Syntrophomonas wolfei: new insights into syntrophic metabolism and biohydrogen production.</title>
        <authorList>
            <person name="Sieber J.R."/>
            <person name="Sims D.R."/>
            <person name="Han C."/>
            <person name="Kim E."/>
            <person name="Lykidis A."/>
            <person name="Lapidus A.L."/>
            <person name="McDonnald E."/>
            <person name="Rohlin L."/>
            <person name="Culley D.E."/>
            <person name="Gunsalus R."/>
            <person name="McInerney M.J."/>
        </authorList>
    </citation>
    <scope>NUCLEOTIDE SEQUENCE [LARGE SCALE GENOMIC DNA]</scope>
    <source>
        <strain evidence="4">DSM 2245B / Goettingen</strain>
    </source>
</reference>
<dbReference type="AlphaFoldDB" id="Q0B0B7"/>
<keyword evidence="4" id="KW-1185">Reference proteome</keyword>
<keyword evidence="1" id="KW-0175">Coiled coil</keyword>
<dbReference type="STRING" id="335541.Swol_0235"/>
<feature type="region of interest" description="Disordered" evidence="2">
    <location>
        <begin position="122"/>
        <end position="156"/>
    </location>
</feature>
<dbReference type="Proteomes" id="UP000001968">
    <property type="component" value="Chromosome"/>
</dbReference>
<dbReference type="RefSeq" id="WP_011639696.1">
    <property type="nucleotide sequence ID" value="NC_008346.1"/>
</dbReference>
<protein>
    <recommendedName>
        <fullName evidence="5">Flagellar protein FlgN</fullName>
    </recommendedName>
</protein>
<evidence type="ECO:0000313" key="3">
    <source>
        <dbReference type="EMBL" id="ABI67587.1"/>
    </source>
</evidence>
<feature type="compositionally biased region" description="Low complexity" evidence="2">
    <location>
        <begin position="140"/>
        <end position="156"/>
    </location>
</feature>
<gene>
    <name evidence="3" type="ordered locus">Swol_0235</name>
</gene>
<accession>Q0B0B7</accession>
<evidence type="ECO:0000256" key="1">
    <source>
        <dbReference type="SAM" id="Coils"/>
    </source>
</evidence>
<organism evidence="3 4">
    <name type="scientific">Syntrophomonas wolfei subsp. wolfei (strain DSM 2245B / Goettingen)</name>
    <dbReference type="NCBI Taxonomy" id="335541"/>
    <lineage>
        <taxon>Bacteria</taxon>
        <taxon>Bacillati</taxon>
        <taxon>Bacillota</taxon>
        <taxon>Clostridia</taxon>
        <taxon>Eubacteriales</taxon>
        <taxon>Syntrophomonadaceae</taxon>
        <taxon>Syntrophomonas</taxon>
    </lineage>
</organism>